<dbReference type="Proteomes" id="UP001060085">
    <property type="component" value="Linkage Group LG01"/>
</dbReference>
<keyword evidence="2" id="KW-1185">Reference proteome</keyword>
<reference evidence="2" key="1">
    <citation type="journal article" date="2023" name="Nat. Plants">
        <title>Single-cell RNA sequencing provides a high-resolution roadmap for understanding the multicellular compartmentation of specialized metabolism.</title>
        <authorList>
            <person name="Sun S."/>
            <person name="Shen X."/>
            <person name="Li Y."/>
            <person name="Li Y."/>
            <person name="Wang S."/>
            <person name="Li R."/>
            <person name="Zhang H."/>
            <person name="Shen G."/>
            <person name="Guo B."/>
            <person name="Wei J."/>
            <person name="Xu J."/>
            <person name="St-Pierre B."/>
            <person name="Chen S."/>
            <person name="Sun C."/>
        </authorList>
    </citation>
    <scope>NUCLEOTIDE SEQUENCE [LARGE SCALE GENOMIC DNA]</scope>
</reference>
<evidence type="ECO:0000313" key="2">
    <source>
        <dbReference type="Proteomes" id="UP001060085"/>
    </source>
</evidence>
<sequence>MPFVVILSGHLTLAFGTQAKSSALHNPPLYSEQTAPVHRVLYAHQWPLASPFSSSAYPALPKSGEASSQVGGKAGDIHGDAIQGEEKEGDAMMAESEERIVEVHTSSSGHRVGRGKDQ</sequence>
<organism evidence="1 2">
    <name type="scientific">Catharanthus roseus</name>
    <name type="common">Madagascar periwinkle</name>
    <name type="synonym">Vinca rosea</name>
    <dbReference type="NCBI Taxonomy" id="4058"/>
    <lineage>
        <taxon>Eukaryota</taxon>
        <taxon>Viridiplantae</taxon>
        <taxon>Streptophyta</taxon>
        <taxon>Embryophyta</taxon>
        <taxon>Tracheophyta</taxon>
        <taxon>Spermatophyta</taxon>
        <taxon>Magnoliopsida</taxon>
        <taxon>eudicotyledons</taxon>
        <taxon>Gunneridae</taxon>
        <taxon>Pentapetalae</taxon>
        <taxon>asterids</taxon>
        <taxon>lamiids</taxon>
        <taxon>Gentianales</taxon>
        <taxon>Apocynaceae</taxon>
        <taxon>Rauvolfioideae</taxon>
        <taxon>Vinceae</taxon>
        <taxon>Catharanthinae</taxon>
        <taxon>Catharanthus</taxon>
    </lineage>
</organism>
<accession>A0ACC0C6J8</accession>
<gene>
    <name evidence="1" type="ORF">M9H77_01815</name>
</gene>
<comment type="caution">
    <text evidence="1">The sequence shown here is derived from an EMBL/GenBank/DDBJ whole genome shotgun (WGS) entry which is preliminary data.</text>
</comment>
<evidence type="ECO:0000313" key="1">
    <source>
        <dbReference type="EMBL" id="KAI5680588.1"/>
    </source>
</evidence>
<protein>
    <submittedName>
        <fullName evidence="1">Uncharacterized protein</fullName>
    </submittedName>
</protein>
<proteinExistence type="predicted"/>
<dbReference type="EMBL" id="CM044701">
    <property type="protein sequence ID" value="KAI5680588.1"/>
    <property type="molecule type" value="Genomic_DNA"/>
</dbReference>
<name>A0ACC0C6J8_CATRO</name>